<dbReference type="Gene3D" id="3.60.10.10">
    <property type="entry name" value="Endonuclease/exonuclease/phosphatase"/>
    <property type="match status" value="1"/>
</dbReference>
<dbReference type="STRING" id="1513793.SAMN06296036_12261"/>
<evidence type="ECO:0000313" key="2">
    <source>
        <dbReference type="Proteomes" id="UP000192907"/>
    </source>
</evidence>
<dbReference type="InterPro" id="IPR036691">
    <property type="entry name" value="Endo/exonu/phosph_ase_sf"/>
</dbReference>
<protein>
    <recommendedName>
        <fullName evidence="3">Endonuclease/Exonuclease/phosphatase family protein</fullName>
    </recommendedName>
</protein>
<evidence type="ECO:0008006" key="3">
    <source>
        <dbReference type="Google" id="ProtNLM"/>
    </source>
</evidence>
<proteinExistence type="predicted"/>
<accession>A0A1Y6CNQ8</accession>
<organism evidence="1 2">
    <name type="scientific">Pseudobacteriovorax antillogorgiicola</name>
    <dbReference type="NCBI Taxonomy" id="1513793"/>
    <lineage>
        <taxon>Bacteria</taxon>
        <taxon>Pseudomonadati</taxon>
        <taxon>Bdellovibrionota</taxon>
        <taxon>Oligoflexia</taxon>
        <taxon>Oligoflexales</taxon>
        <taxon>Pseudobacteriovoracaceae</taxon>
        <taxon>Pseudobacteriovorax</taxon>
    </lineage>
</organism>
<evidence type="ECO:0000313" key="1">
    <source>
        <dbReference type="EMBL" id="SMF64633.1"/>
    </source>
</evidence>
<dbReference type="EMBL" id="FWZT01000022">
    <property type="protein sequence ID" value="SMF64633.1"/>
    <property type="molecule type" value="Genomic_DNA"/>
</dbReference>
<reference evidence="2" key="1">
    <citation type="submission" date="2017-04" db="EMBL/GenBank/DDBJ databases">
        <authorList>
            <person name="Varghese N."/>
            <person name="Submissions S."/>
        </authorList>
    </citation>
    <scope>NUCLEOTIDE SEQUENCE [LARGE SCALE GENOMIC DNA]</scope>
    <source>
        <strain evidence="2">RKEM611</strain>
    </source>
</reference>
<name>A0A1Y6CNQ8_9BACT</name>
<dbReference type="SUPFAM" id="SSF56219">
    <property type="entry name" value="DNase I-like"/>
    <property type="match status" value="1"/>
</dbReference>
<keyword evidence="2" id="KW-1185">Reference proteome</keyword>
<sequence>MKSFFLIMLAIIAQHPNELNAESRCAKEGRITLLSYNIRHDEHWSDLTNHWRFRRADVASLISRTSADVVGLHDASAEQLAYLADALPEYARISEQSSFLVKTVERSVIKILEDQVSLAVRKDHYTPLYVTFDTSFAQQAPHTLVLSSLAGNLHSDSVHHALKAWEEAGLLPSWKILGKRQPDSTVNQWWGLKRHQSRVLDFVLSNHPGLVQESQVITEKVSGRYPSNRFPLRVEVCLLPMQDRLAKDMALDDREG</sequence>
<dbReference type="Proteomes" id="UP000192907">
    <property type="component" value="Unassembled WGS sequence"/>
</dbReference>
<dbReference type="OrthoDB" id="9793162at2"/>
<dbReference type="AlphaFoldDB" id="A0A1Y6CNQ8"/>
<dbReference type="RefSeq" id="WP_132323399.1">
    <property type="nucleotide sequence ID" value="NZ_FWZT01000022.1"/>
</dbReference>
<gene>
    <name evidence="1" type="ORF">SAMN06296036_12261</name>
</gene>